<name>A0A8H7TLM8_BIOOC</name>
<feature type="compositionally biased region" description="Polar residues" evidence="1">
    <location>
        <begin position="111"/>
        <end position="125"/>
    </location>
</feature>
<feature type="region of interest" description="Disordered" evidence="1">
    <location>
        <begin position="70"/>
        <end position="125"/>
    </location>
</feature>
<dbReference type="EMBL" id="JADCTT010000005">
    <property type="protein sequence ID" value="KAF9752016.1"/>
    <property type="molecule type" value="Genomic_DNA"/>
</dbReference>
<accession>A0A8H7TLM8</accession>
<dbReference type="AlphaFoldDB" id="A0A8H7TLM8"/>
<reference evidence="2" key="1">
    <citation type="submission" date="2020-10" db="EMBL/GenBank/DDBJ databases">
        <title>High-Quality Genome Resource of Clonostachys rosea strain S41 by Oxford Nanopore Long-Read Sequencing.</title>
        <authorList>
            <person name="Wang H."/>
        </authorList>
    </citation>
    <scope>NUCLEOTIDE SEQUENCE</scope>
    <source>
        <strain evidence="2">S41</strain>
    </source>
</reference>
<dbReference type="Proteomes" id="UP000616885">
    <property type="component" value="Unassembled WGS sequence"/>
</dbReference>
<sequence length="317" mass="33795">MASPAVPSTSSPAHESLVDEASNRAFTSHRSAEEQDDEYPCPWRTSLYYDEECSRYFDCPSHGIERRLSVDEQPASADIETRNHSGIHASSTETGGASLASGERRPGERSALNSGSHQHQDTTSAAPSRLNMEISGLSSSAPTASLLHVGAEFGEPSGSQSGVAHDANASLASQHIPRDHSGEHGQGHPDLDRFRALDMNAVLNMPLPETQQGEPSIPLPIQDEEIDAQHGGSESVSSDFALPRWQPDAEVTSVLSAKRSSASLFASTIAESVAGSFVTLAPHTGSSYRTNISSGPRIRDTYTIAGLAHRSAWAWVL</sequence>
<comment type="caution">
    <text evidence="2">The sequence shown here is derived from an EMBL/GenBank/DDBJ whole genome shotgun (WGS) entry which is preliminary data.</text>
</comment>
<organism evidence="2 3">
    <name type="scientific">Bionectria ochroleuca</name>
    <name type="common">Gliocladium roseum</name>
    <dbReference type="NCBI Taxonomy" id="29856"/>
    <lineage>
        <taxon>Eukaryota</taxon>
        <taxon>Fungi</taxon>
        <taxon>Dikarya</taxon>
        <taxon>Ascomycota</taxon>
        <taxon>Pezizomycotina</taxon>
        <taxon>Sordariomycetes</taxon>
        <taxon>Hypocreomycetidae</taxon>
        <taxon>Hypocreales</taxon>
        <taxon>Bionectriaceae</taxon>
        <taxon>Clonostachys</taxon>
    </lineage>
</organism>
<feature type="compositionally biased region" description="Low complexity" evidence="1">
    <location>
        <begin position="1"/>
        <end position="13"/>
    </location>
</feature>
<evidence type="ECO:0000313" key="2">
    <source>
        <dbReference type="EMBL" id="KAF9752016.1"/>
    </source>
</evidence>
<protein>
    <submittedName>
        <fullName evidence="2">Uncharacterized protein</fullName>
    </submittedName>
</protein>
<evidence type="ECO:0000256" key="1">
    <source>
        <dbReference type="SAM" id="MobiDB-lite"/>
    </source>
</evidence>
<proteinExistence type="predicted"/>
<evidence type="ECO:0000313" key="3">
    <source>
        <dbReference type="Proteomes" id="UP000616885"/>
    </source>
</evidence>
<feature type="region of interest" description="Disordered" evidence="1">
    <location>
        <begin position="1"/>
        <end position="41"/>
    </location>
</feature>
<gene>
    <name evidence="2" type="ORF">IM811_013810</name>
</gene>